<proteinExistence type="inferred from homology"/>
<name>A0ABY2QLN0_9SPHN</name>
<keyword evidence="4" id="KW-1185">Reference proteome</keyword>
<feature type="domain" description="Ubiquinol-cytochrome c chaperone" evidence="2">
    <location>
        <begin position="73"/>
        <end position="207"/>
    </location>
</feature>
<dbReference type="Pfam" id="PF03981">
    <property type="entry name" value="Ubiq_cyt_C_chap"/>
    <property type="match status" value="1"/>
</dbReference>
<dbReference type="EMBL" id="SSTI01000001">
    <property type="protein sequence ID" value="THG42016.1"/>
    <property type="molecule type" value="Genomic_DNA"/>
</dbReference>
<evidence type="ECO:0000313" key="4">
    <source>
        <dbReference type="Proteomes" id="UP000308038"/>
    </source>
</evidence>
<comment type="caution">
    <text evidence="3">The sequence shown here is derived from an EMBL/GenBank/DDBJ whole genome shotgun (WGS) entry which is preliminary data.</text>
</comment>
<organism evidence="3 4">
    <name type="scientific">Sphingomonas olei</name>
    <dbReference type="NCBI Taxonomy" id="1886787"/>
    <lineage>
        <taxon>Bacteria</taxon>
        <taxon>Pseudomonadati</taxon>
        <taxon>Pseudomonadota</taxon>
        <taxon>Alphaproteobacteria</taxon>
        <taxon>Sphingomonadales</taxon>
        <taxon>Sphingomonadaceae</taxon>
        <taxon>Sphingomonas</taxon>
    </lineage>
</organism>
<protein>
    <submittedName>
        <fullName evidence="3">Ubiquinol-cytochrome C chaperone</fullName>
    </submittedName>
</protein>
<evidence type="ECO:0000313" key="3">
    <source>
        <dbReference type="EMBL" id="THG42016.1"/>
    </source>
</evidence>
<sequence length="209" mass="22426">MATPQKALGHATRRCAVGHSPQYASTTLDTSTTGTTILALLQRFRRRNRDAAAPLYAAVVAKAREPHWYLDGGAPDTLDGRFDMVAAVLAMVMLRIEAEPPGDLAAATLSTDLTERFVDDMDAQVRQIGFGDIVVGKHVGRMMGMLGGRLGTYREGIAAGDLTDGLIRNLWRGEAPGESQARYVSDQLQALHAALATIPLSALREGRLA</sequence>
<evidence type="ECO:0000259" key="2">
    <source>
        <dbReference type="Pfam" id="PF03981"/>
    </source>
</evidence>
<accession>A0ABY2QLN0</accession>
<reference evidence="3 4" key="1">
    <citation type="submission" date="2019-04" db="EMBL/GenBank/DDBJ databases">
        <title>Microbes associate with the intestines of laboratory mice.</title>
        <authorList>
            <person name="Navarre W."/>
            <person name="Wong E."/>
            <person name="Huang K.C."/>
            <person name="Tropini C."/>
            <person name="Ng K."/>
            <person name="Yu B."/>
        </authorList>
    </citation>
    <scope>NUCLEOTIDE SEQUENCE [LARGE SCALE GENOMIC DNA]</scope>
    <source>
        <strain evidence="3 4">NM83_B4-11</strain>
    </source>
</reference>
<dbReference type="InterPro" id="IPR021150">
    <property type="entry name" value="Ubiq_cyt_c_chap"/>
</dbReference>
<comment type="similarity">
    <text evidence="1">Belongs to the UPF0174 family.</text>
</comment>
<gene>
    <name evidence="3" type="ORF">E5988_00695</name>
</gene>
<dbReference type="Proteomes" id="UP000308038">
    <property type="component" value="Unassembled WGS sequence"/>
</dbReference>
<evidence type="ECO:0000256" key="1">
    <source>
        <dbReference type="ARBA" id="ARBA00006436"/>
    </source>
</evidence>